<organism evidence="1 2">
    <name type="scientific">Pocillopora meandrina</name>
    <dbReference type="NCBI Taxonomy" id="46732"/>
    <lineage>
        <taxon>Eukaryota</taxon>
        <taxon>Metazoa</taxon>
        <taxon>Cnidaria</taxon>
        <taxon>Anthozoa</taxon>
        <taxon>Hexacorallia</taxon>
        <taxon>Scleractinia</taxon>
        <taxon>Astrocoeniina</taxon>
        <taxon>Pocilloporidae</taxon>
        <taxon>Pocillopora</taxon>
    </lineage>
</organism>
<protein>
    <submittedName>
        <fullName evidence="1">Uncharacterized protein</fullName>
    </submittedName>
</protein>
<gene>
    <name evidence="1" type="ORF">PMEA_00010671</name>
</gene>
<proteinExistence type="predicted"/>
<evidence type="ECO:0000313" key="1">
    <source>
        <dbReference type="EMBL" id="CAH3034401.1"/>
    </source>
</evidence>
<accession>A0AAU9VS12</accession>
<keyword evidence="2" id="KW-1185">Reference proteome</keyword>
<dbReference type="EMBL" id="CALNXJ010000002">
    <property type="protein sequence ID" value="CAH3034401.1"/>
    <property type="molecule type" value="Genomic_DNA"/>
</dbReference>
<evidence type="ECO:0000313" key="2">
    <source>
        <dbReference type="Proteomes" id="UP001159428"/>
    </source>
</evidence>
<dbReference type="Proteomes" id="UP001159428">
    <property type="component" value="Unassembled WGS sequence"/>
</dbReference>
<reference evidence="1 2" key="1">
    <citation type="submission" date="2022-05" db="EMBL/GenBank/DDBJ databases">
        <authorList>
            <consortium name="Genoscope - CEA"/>
            <person name="William W."/>
        </authorList>
    </citation>
    <scope>NUCLEOTIDE SEQUENCE [LARGE SCALE GENOMIC DNA]</scope>
</reference>
<dbReference type="AlphaFoldDB" id="A0AAU9VS12"/>
<comment type="caution">
    <text evidence="1">The sequence shown here is derived from an EMBL/GenBank/DDBJ whole genome shotgun (WGS) entry which is preliminary data.</text>
</comment>
<sequence length="44" mass="5112">MNGTIMDLTHGTGNVCRQVVWMLHAQSRLRCKVDMCRYVGKWLC</sequence>
<name>A0AAU9VS12_9CNID</name>